<reference evidence="2" key="1">
    <citation type="submission" date="2023-04" db="EMBL/GenBank/DDBJ databases">
        <authorList>
            <person name="Vijverberg K."/>
            <person name="Xiong W."/>
            <person name="Schranz E."/>
        </authorList>
    </citation>
    <scope>NUCLEOTIDE SEQUENCE</scope>
</reference>
<gene>
    <name evidence="2" type="ORF">LSALG_LOCUS41679</name>
</gene>
<evidence type="ECO:0000313" key="3">
    <source>
        <dbReference type="Proteomes" id="UP001177003"/>
    </source>
</evidence>
<feature type="region of interest" description="Disordered" evidence="1">
    <location>
        <begin position="1"/>
        <end position="33"/>
    </location>
</feature>
<name>A0AA36A3C1_LACSI</name>
<evidence type="ECO:0000313" key="2">
    <source>
        <dbReference type="EMBL" id="CAI9303228.1"/>
    </source>
</evidence>
<feature type="compositionally biased region" description="Polar residues" evidence="1">
    <location>
        <begin position="1"/>
        <end position="23"/>
    </location>
</feature>
<dbReference type="PANTHER" id="PTHR38386:SF6">
    <property type="entry name" value="OS05G0426900 PROTEIN"/>
    <property type="match status" value="1"/>
</dbReference>
<accession>A0AA36A3C1</accession>
<evidence type="ECO:0000256" key="1">
    <source>
        <dbReference type="SAM" id="MobiDB-lite"/>
    </source>
</evidence>
<proteinExistence type="predicted"/>
<sequence length="151" mass="16853">MNSFIQKTTTPIANQNGTSTPSSRFKIEKQNSTGKALQTSVTRAFSIKRSSSMSKRYARIHDQYANPLDDVDHLEAQEQEQGKDLYMGISKKKKDFEEATIHVEKEENIKNESILAECIVPKAPNLLHHPMSITSLLPSPATSTSVDLHTP</sequence>
<organism evidence="2 3">
    <name type="scientific">Lactuca saligna</name>
    <name type="common">Willowleaf lettuce</name>
    <dbReference type="NCBI Taxonomy" id="75948"/>
    <lineage>
        <taxon>Eukaryota</taxon>
        <taxon>Viridiplantae</taxon>
        <taxon>Streptophyta</taxon>
        <taxon>Embryophyta</taxon>
        <taxon>Tracheophyta</taxon>
        <taxon>Spermatophyta</taxon>
        <taxon>Magnoliopsida</taxon>
        <taxon>eudicotyledons</taxon>
        <taxon>Gunneridae</taxon>
        <taxon>Pentapetalae</taxon>
        <taxon>asterids</taxon>
        <taxon>campanulids</taxon>
        <taxon>Asterales</taxon>
        <taxon>Asteraceae</taxon>
        <taxon>Cichorioideae</taxon>
        <taxon>Cichorieae</taxon>
        <taxon>Lactucinae</taxon>
        <taxon>Lactuca</taxon>
    </lineage>
</organism>
<protein>
    <submittedName>
        <fullName evidence="2">Uncharacterized protein</fullName>
    </submittedName>
</protein>
<dbReference type="AlphaFoldDB" id="A0AA36A3C1"/>
<dbReference type="PANTHER" id="PTHR38386">
    <property type="entry name" value="OS05G0426900 PROTEIN"/>
    <property type="match status" value="1"/>
</dbReference>
<dbReference type="Proteomes" id="UP001177003">
    <property type="component" value="Chromosome 9"/>
</dbReference>
<keyword evidence="3" id="KW-1185">Reference proteome</keyword>
<dbReference type="EMBL" id="OX465085">
    <property type="protein sequence ID" value="CAI9303228.1"/>
    <property type="molecule type" value="Genomic_DNA"/>
</dbReference>